<proteinExistence type="predicted"/>
<name>A0A6G6GJY2_9FLAO</name>
<dbReference type="KEGG" id="mgel:G5B37_04700"/>
<accession>A0A6G6GJY2</accession>
<feature type="chain" id="PRO_5026043197" description="Lipoprotein" evidence="1">
    <location>
        <begin position="27"/>
        <end position="202"/>
    </location>
</feature>
<dbReference type="EMBL" id="CP049057">
    <property type="protein sequence ID" value="QIE58885.1"/>
    <property type="molecule type" value="Genomic_DNA"/>
</dbReference>
<feature type="signal peptide" evidence="1">
    <location>
        <begin position="1"/>
        <end position="26"/>
    </location>
</feature>
<protein>
    <recommendedName>
        <fullName evidence="4">Lipoprotein</fullName>
    </recommendedName>
</protein>
<evidence type="ECO:0008006" key="4">
    <source>
        <dbReference type="Google" id="ProtNLM"/>
    </source>
</evidence>
<evidence type="ECO:0000256" key="1">
    <source>
        <dbReference type="SAM" id="SignalP"/>
    </source>
</evidence>
<sequence length="202" mass="23016">MSIPNVRSIFILLLFTSFLVSCKTEAEKNKTIIEETVKTVKSNTTGDAFRDRLKAQEPATESQLKDWLPKSIYTFRRTEFMKIRGSQSDIATAGAIYSNGDINKKLEIKIADGASKDGLLAIQSHYMAQTLELNNVKPSKYEKTYEKNGLKVLETYVQKDAFYRVSFLYDMRFGITIESTGLTYEELWEAIGALELNKLIRL</sequence>
<dbReference type="RefSeq" id="WP_164678914.1">
    <property type="nucleotide sequence ID" value="NZ_CP049057.1"/>
</dbReference>
<gene>
    <name evidence="2" type="ORF">G5B37_04700</name>
</gene>
<dbReference type="PROSITE" id="PS51257">
    <property type="entry name" value="PROKAR_LIPOPROTEIN"/>
    <property type="match status" value="1"/>
</dbReference>
<dbReference type="Proteomes" id="UP000505306">
    <property type="component" value="Chromosome"/>
</dbReference>
<keyword evidence="3" id="KW-1185">Reference proteome</keyword>
<reference evidence="2 3" key="1">
    <citation type="submission" date="2020-02" db="EMBL/GenBank/DDBJ databases">
        <title>Complete genome sequence of Flavobacteriaceae bacterium.</title>
        <authorList>
            <person name="Kim S.-J."/>
            <person name="Kim Y.-S."/>
            <person name="Kim K.-H."/>
        </authorList>
    </citation>
    <scope>NUCLEOTIDE SEQUENCE [LARGE SCALE GENOMIC DNA]</scope>
    <source>
        <strain evidence="2 3">RR4-40</strain>
    </source>
</reference>
<evidence type="ECO:0000313" key="3">
    <source>
        <dbReference type="Proteomes" id="UP000505306"/>
    </source>
</evidence>
<keyword evidence="1" id="KW-0732">Signal</keyword>
<dbReference type="AlphaFoldDB" id="A0A6G6GJY2"/>
<organism evidence="2 3">
    <name type="scientific">Rasiella rasia</name>
    <dbReference type="NCBI Taxonomy" id="2744027"/>
    <lineage>
        <taxon>Bacteria</taxon>
        <taxon>Pseudomonadati</taxon>
        <taxon>Bacteroidota</taxon>
        <taxon>Flavobacteriia</taxon>
        <taxon>Flavobacteriales</taxon>
        <taxon>Flavobacteriaceae</taxon>
        <taxon>Rasiella</taxon>
    </lineage>
</organism>
<evidence type="ECO:0000313" key="2">
    <source>
        <dbReference type="EMBL" id="QIE58885.1"/>
    </source>
</evidence>